<dbReference type="Gene3D" id="3.10.129.10">
    <property type="entry name" value="Hotdog Thioesterase"/>
    <property type="match status" value="1"/>
</dbReference>
<keyword evidence="1" id="KW-0378">Hydrolase</keyword>
<comment type="similarity">
    <text evidence="4">Belongs to the YigI thioesterase family.</text>
</comment>
<organism evidence="9 10">
    <name type="scientific">Corticibacter populi</name>
    <dbReference type="NCBI Taxonomy" id="1550736"/>
    <lineage>
        <taxon>Bacteria</taxon>
        <taxon>Pseudomonadati</taxon>
        <taxon>Pseudomonadota</taxon>
        <taxon>Betaproteobacteria</taxon>
        <taxon>Burkholderiales</taxon>
        <taxon>Comamonadaceae</taxon>
        <taxon>Corticibacter</taxon>
    </lineage>
</organism>
<dbReference type="InterPro" id="IPR029069">
    <property type="entry name" value="HotDog_dom_sf"/>
</dbReference>
<dbReference type="GO" id="GO:0047617">
    <property type="term" value="F:fatty acyl-CoA hydrolase activity"/>
    <property type="evidence" value="ECO:0007669"/>
    <property type="project" value="UniProtKB-EC"/>
</dbReference>
<dbReference type="EMBL" id="RDQO01000003">
    <property type="protein sequence ID" value="RMX05758.1"/>
    <property type="molecule type" value="Genomic_DNA"/>
</dbReference>
<comment type="catalytic activity">
    <reaction evidence="7">
        <text>a medium-chain fatty acyl-CoA + H2O = a medium-chain fatty acid + CoA + H(+)</text>
        <dbReference type="Rhea" id="RHEA:68184"/>
        <dbReference type="ChEBI" id="CHEBI:15377"/>
        <dbReference type="ChEBI" id="CHEBI:15378"/>
        <dbReference type="ChEBI" id="CHEBI:57287"/>
        <dbReference type="ChEBI" id="CHEBI:59558"/>
        <dbReference type="ChEBI" id="CHEBI:90546"/>
    </reaction>
</comment>
<dbReference type="OrthoDB" id="8525891at2"/>
<dbReference type="InterPro" id="IPR003736">
    <property type="entry name" value="PAAI_dom"/>
</dbReference>
<dbReference type="Proteomes" id="UP000278006">
    <property type="component" value="Unassembled WGS sequence"/>
</dbReference>
<evidence type="ECO:0000259" key="8">
    <source>
        <dbReference type="Pfam" id="PF03061"/>
    </source>
</evidence>
<dbReference type="SUPFAM" id="SSF54637">
    <property type="entry name" value="Thioesterase/thiol ester dehydrase-isomerase"/>
    <property type="match status" value="1"/>
</dbReference>
<name>A0A3M6QRV1_9BURK</name>
<sequence length="148" mass="15381">MTSSPSLDAARQVLQAQTFSQLVGAELTRFDAQDGVELQLPLTPRLRQQHGFAHGGVLSYAADNALTFAGGLVLGAAVVTAEFKINYLRPALGTRLIARAQAVHAGRSQAVCRCDVLVRTDDGTELLCAVAQGSIARIGTPPGSAAAP</sequence>
<dbReference type="CDD" id="cd03443">
    <property type="entry name" value="PaaI_thioesterase"/>
    <property type="match status" value="1"/>
</dbReference>
<reference evidence="9 10" key="1">
    <citation type="submission" date="2018-10" db="EMBL/GenBank/DDBJ databases">
        <title>Draft genome of Cortibacter populi DSM10536.</title>
        <authorList>
            <person name="Bernier A.-M."/>
            <person name="Bernard K."/>
        </authorList>
    </citation>
    <scope>NUCLEOTIDE SEQUENCE [LARGE SCALE GENOMIC DNA]</scope>
    <source>
        <strain evidence="9 10">DSM 105136</strain>
    </source>
</reference>
<evidence type="ECO:0000256" key="1">
    <source>
        <dbReference type="ARBA" id="ARBA00022801"/>
    </source>
</evidence>
<accession>A0A3M6QRV1</accession>
<keyword evidence="10" id="KW-1185">Reference proteome</keyword>
<dbReference type="InterPro" id="IPR006683">
    <property type="entry name" value="Thioestr_dom"/>
</dbReference>
<evidence type="ECO:0000256" key="7">
    <source>
        <dbReference type="ARBA" id="ARBA00048062"/>
    </source>
</evidence>
<evidence type="ECO:0000256" key="4">
    <source>
        <dbReference type="ARBA" id="ARBA00038381"/>
    </source>
</evidence>
<dbReference type="Pfam" id="PF03061">
    <property type="entry name" value="4HBT"/>
    <property type="match status" value="1"/>
</dbReference>
<evidence type="ECO:0000256" key="5">
    <source>
        <dbReference type="ARBA" id="ARBA00038894"/>
    </source>
</evidence>
<evidence type="ECO:0000256" key="3">
    <source>
        <dbReference type="ARBA" id="ARBA00036002"/>
    </source>
</evidence>
<dbReference type="AlphaFoldDB" id="A0A3M6QRV1"/>
<evidence type="ECO:0000313" key="10">
    <source>
        <dbReference type="Proteomes" id="UP000278006"/>
    </source>
</evidence>
<comment type="catalytic activity">
    <reaction evidence="3">
        <text>a long-chain fatty acyl-CoA + H2O = a long-chain fatty acid + CoA + H(+)</text>
        <dbReference type="Rhea" id="RHEA:67680"/>
        <dbReference type="ChEBI" id="CHEBI:15377"/>
        <dbReference type="ChEBI" id="CHEBI:15378"/>
        <dbReference type="ChEBI" id="CHEBI:57287"/>
        <dbReference type="ChEBI" id="CHEBI:57560"/>
        <dbReference type="ChEBI" id="CHEBI:83139"/>
    </reaction>
</comment>
<gene>
    <name evidence="9" type="ORF">D8I35_11345</name>
</gene>
<protein>
    <recommendedName>
        <fullName evidence="6">Medium/long-chain acyl-CoA thioesterase YigI</fullName>
        <ecNumber evidence="5">3.1.2.20</ecNumber>
    </recommendedName>
</protein>
<proteinExistence type="inferred from homology"/>
<evidence type="ECO:0000256" key="2">
    <source>
        <dbReference type="ARBA" id="ARBA00035880"/>
    </source>
</evidence>
<comment type="catalytic activity">
    <reaction evidence="2">
        <text>a fatty acyl-CoA + H2O = a fatty acid + CoA + H(+)</text>
        <dbReference type="Rhea" id="RHEA:16781"/>
        <dbReference type="ChEBI" id="CHEBI:15377"/>
        <dbReference type="ChEBI" id="CHEBI:15378"/>
        <dbReference type="ChEBI" id="CHEBI:28868"/>
        <dbReference type="ChEBI" id="CHEBI:57287"/>
        <dbReference type="ChEBI" id="CHEBI:77636"/>
        <dbReference type="EC" id="3.1.2.20"/>
    </reaction>
</comment>
<evidence type="ECO:0000313" key="9">
    <source>
        <dbReference type="EMBL" id="RMX05758.1"/>
    </source>
</evidence>
<feature type="domain" description="Thioesterase" evidence="8">
    <location>
        <begin position="50"/>
        <end position="117"/>
    </location>
</feature>
<comment type="caution">
    <text evidence="9">The sequence shown here is derived from an EMBL/GenBank/DDBJ whole genome shotgun (WGS) entry which is preliminary data.</text>
</comment>
<dbReference type="PANTHER" id="PTHR43240:SF20">
    <property type="entry name" value="MEDIUM_LONG-CHAIN ACYL-COA THIOESTERASE YIGI"/>
    <property type="match status" value="1"/>
</dbReference>
<dbReference type="EC" id="3.1.2.20" evidence="5"/>
<dbReference type="RefSeq" id="WP_122229330.1">
    <property type="nucleotide sequence ID" value="NZ_RDQO01000003.1"/>
</dbReference>
<evidence type="ECO:0000256" key="6">
    <source>
        <dbReference type="ARBA" id="ARBA00040062"/>
    </source>
</evidence>
<dbReference type="NCBIfam" id="TIGR00369">
    <property type="entry name" value="unchar_dom_1"/>
    <property type="match status" value="1"/>
</dbReference>
<dbReference type="PANTHER" id="PTHR43240">
    <property type="entry name" value="1,4-DIHYDROXY-2-NAPHTHOYL-COA THIOESTERASE 1"/>
    <property type="match status" value="1"/>
</dbReference>